<reference evidence="1" key="1">
    <citation type="journal article" date="2020" name="Nat. Commun.">
        <title>Large-scale genome sequencing of mycorrhizal fungi provides insights into the early evolution of symbiotic traits.</title>
        <authorList>
            <person name="Miyauchi S."/>
            <person name="Kiss E."/>
            <person name="Kuo A."/>
            <person name="Drula E."/>
            <person name="Kohler A."/>
            <person name="Sanchez-Garcia M."/>
            <person name="Morin E."/>
            <person name="Andreopoulos B."/>
            <person name="Barry K.W."/>
            <person name="Bonito G."/>
            <person name="Buee M."/>
            <person name="Carver A."/>
            <person name="Chen C."/>
            <person name="Cichocki N."/>
            <person name="Clum A."/>
            <person name="Culley D."/>
            <person name="Crous P.W."/>
            <person name="Fauchery L."/>
            <person name="Girlanda M."/>
            <person name="Hayes R.D."/>
            <person name="Keri Z."/>
            <person name="LaButti K."/>
            <person name="Lipzen A."/>
            <person name="Lombard V."/>
            <person name="Magnuson J."/>
            <person name="Maillard F."/>
            <person name="Murat C."/>
            <person name="Nolan M."/>
            <person name="Ohm R.A."/>
            <person name="Pangilinan J."/>
            <person name="Pereira M.F."/>
            <person name="Perotto S."/>
            <person name="Peter M."/>
            <person name="Pfister S."/>
            <person name="Riley R."/>
            <person name="Sitrit Y."/>
            <person name="Stielow J.B."/>
            <person name="Szollosi G."/>
            <person name="Zifcakova L."/>
            <person name="Stursova M."/>
            <person name="Spatafora J.W."/>
            <person name="Tedersoo L."/>
            <person name="Vaario L.M."/>
            <person name="Yamada A."/>
            <person name="Yan M."/>
            <person name="Wang P."/>
            <person name="Xu J."/>
            <person name="Bruns T."/>
            <person name="Baldrian P."/>
            <person name="Vilgalys R."/>
            <person name="Dunand C."/>
            <person name="Henrissat B."/>
            <person name="Grigoriev I.V."/>
            <person name="Hibbett D."/>
            <person name="Nagy L.G."/>
            <person name="Martin F.M."/>
        </authorList>
    </citation>
    <scope>NUCLEOTIDE SEQUENCE</scope>
    <source>
        <strain evidence="1">UP504</strain>
    </source>
</reference>
<gene>
    <name evidence="1" type="ORF">BS47DRAFT_1384411</name>
</gene>
<sequence length="208" mass="22045">MAVWDVGYSDKATLTRARAHRNEGPIKAQQGAVARSSFTFESSGVAATLVEISNQSARLDETLVGVSGVSQLRNESVWFIFSRPMDLSVNSTYHPPSADEHYPTLTMRSCTPPPLNPGGPQGSQLNLACSIWIRLTAPWRQTLMRVDNYLPFPSGAASVRCSGGTVGCSDGDDDGDGGGDALCPSLVASGGHSLVFRADRKAQGSSNK</sequence>
<evidence type="ECO:0000313" key="2">
    <source>
        <dbReference type="Proteomes" id="UP000886523"/>
    </source>
</evidence>
<protein>
    <submittedName>
        <fullName evidence="1">Uncharacterized protein</fullName>
    </submittedName>
</protein>
<dbReference type="AlphaFoldDB" id="A0A9P6DT88"/>
<dbReference type="EMBL" id="MU129036">
    <property type="protein sequence ID" value="KAF9509410.1"/>
    <property type="molecule type" value="Genomic_DNA"/>
</dbReference>
<evidence type="ECO:0000313" key="1">
    <source>
        <dbReference type="EMBL" id="KAF9509410.1"/>
    </source>
</evidence>
<proteinExistence type="predicted"/>
<dbReference type="Proteomes" id="UP000886523">
    <property type="component" value="Unassembled WGS sequence"/>
</dbReference>
<name>A0A9P6DT88_9AGAM</name>
<keyword evidence="2" id="KW-1185">Reference proteome</keyword>
<feature type="non-terminal residue" evidence="1">
    <location>
        <position position="208"/>
    </location>
</feature>
<comment type="caution">
    <text evidence="1">The sequence shown here is derived from an EMBL/GenBank/DDBJ whole genome shotgun (WGS) entry which is preliminary data.</text>
</comment>
<accession>A0A9P6DT88</accession>
<organism evidence="1 2">
    <name type="scientific">Hydnum rufescens UP504</name>
    <dbReference type="NCBI Taxonomy" id="1448309"/>
    <lineage>
        <taxon>Eukaryota</taxon>
        <taxon>Fungi</taxon>
        <taxon>Dikarya</taxon>
        <taxon>Basidiomycota</taxon>
        <taxon>Agaricomycotina</taxon>
        <taxon>Agaricomycetes</taxon>
        <taxon>Cantharellales</taxon>
        <taxon>Hydnaceae</taxon>
        <taxon>Hydnum</taxon>
    </lineage>
</organism>